<dbReference type="PANTHER" id="PTHR46169">
    <property type="entry name" value="DNA REPLICATION-RELATED ELEMENT FACTOR, ISOFORM A"/>
    <property type="match status" value="1"/>
</dbReference>
<feature type="compositionally biased region" description="Low complexity" evidence="1">
    <location>
        <begin position="166"/>
        <end position="181"/>
    </location>
</feature>
<dbReference type="PANTHER" id="PTHR46169:SF15">
    <property type="entry name" value="INNER CENTROMERE PROTEIN A-LIKE ISOFORM X1-RELATED"/>
    <property type="match status" value="1"/>
</dbReference>
<comment type="caution">
    <text evidence="2">The sequence shown here is derived from an EMBL/GenBank/DDBJ whole genome shotgun (WGS) entry which is preliminary data.</text>
</comment>
<name>A0AAD9CSL9_DISEL</name>
<dbReference type="EMBL" id="JASDAP010000001">
    <property type="protein sequence ID" value="KAK1906602.1"/>
    <property type="molecule type" value="Genomic_DNA"/>
</dbReference>
<organism evidence="2 3">
    <name type="scientific">Dissostichus eleginoides</name>
    <name type="common">Patagonian toothfish</name>
    <name type="synonym">Dissostichus amissus</name>
    <dbReference type="NCBI Taxonomy" id="100907"/>
    <lineage>
        <taxon>Eukaryota</taxon>
        <taxon>Metazoa</taxon>
        <taxon>Chordata</taxon>
        <taxon>Craniata</taxon>
        <taxon>Vertebrata</taxon>
        <taxon>Euteleostomi</taxon>
        <taxon>Actinopterygii</taxon>
        <taxon>Neopterygii</taxon>
        <taxon>Teleostei</taxon>
        <taxon>Neoteleostei</taxon>
        <taxon>Acanthomorphata</taxon>
        <taxon>Eupercaria</taxon>
        <taxon>Perciformes</taxon>
        <taxon>Notothenioidei</taxon>
        <taxon>Nototheniidae</taxon>
        <taxon>Dissostichus</taxon>
    </lineage>
</organism>
<dbReference type="InterPro" id="IPR052717">
    <property type="entry name" value="Vacuolar_transposase_reg"/>
</dbReference>
<dbReference type="SUPFAM" id="SSF53098">
    <property type="entry name" value="Ribonuclease H-like"/>
    <property type="match status" value="1"/>
</dbReference>
<proteinExistence type="predicted"/>
<evidence type="ECO:0000256" key="1">
    <source>
        <dbReference type="SAM" id="MobiDB-lite"/>
    </source>
</evidence>
<sequence>MTPARQSIVDEELAKMIASDFQPFSIVEDKGFRSFPALNPMMQSSLGLFNAHIDALDQEEWEALQETCTVLEPFEQVTVEISSESYVTSSKMLLLCRGLQKITAYNQTQVTKRKVTELVTALSTSMDRKSHRMEYNTVLSESTVLDPRFKRLAFIDNCAVDEALQSNSSSSSVRPQQPASSTTRRPRGSKGTRSGATNVCCLEAL</sequence>
<dbReference type="GO" id="GO:0006357">
    <property type="term" value="P:regulation of transcription by RNA polymerase II"/>
    <property type="evidence" value="ECO:0007669"/>
    <property type="project" value="TreeGrafter"/>
</dbReference>
<feature type="region of interest" description="Disordered" evidence="1">
    <location>
        <begin position="166"/>
        <end position="197"/>
    </location>
</feature>
<dbReference type="Proteomes" id="UP001228049">
    <property type="component" value="Unassembled WGS sequence"/>
</dbReference>
<dbReference type="AlphaFoldDB" id="A0AAD9CSL9"/>
<dbReference type="SUPFAM" id="SSF140996">
    <property type="entry name" value="Hermes dimerisation domain"/>
    <property type="match status" value="1"/>
</dbReference>
<dbReference type="InterPro" id="IPR012337">
    <property type="entry name" value="RNaseH-like_sf"/>
</dbReference>
<evidence type="ECO:0000313" key="3">
    <source>
        <dbReference type="Proteomes" id="UP001228049"/>
    </source>
</evidence>
<gene>
    <name evidence="2" type="ORF">KUDE01_008998</name>
</gene>
<protein>
    <submittedName>
        <fullName evidence="2">Zinc finger BED domain containing protein 1</fullName>
    </submittedName>
</protein>
<keyword evidence="3" id="KW-1185">Reference proteome</keyword>
<accession>A0AAD9CSL9</accession>
<evidence type="ECO:0000313" key="2">
    <source>
        <dbReference type="EMBL" id="KAK1906602.1"/>
    </source>
</evidence>
<reference evidence="2" key="1">
    <citation type="submission" date="2023-04" db="EMBL/GenBank/DDBJ databases">
        <title>Chromosome-level genome of Chaenocephalus aceratus.</title>
        <authorList>
            <person name="Park H."/>
        </authorList>
    </citation>
    <scope>NUCLEOTIDE SEQUENCE</scope>
    <source>
        <strain evidence="2">DE</strain>
        <tissue evidence="2">Muscle</tissue>
    </source>
</reference>
<dbReference type="Gene3D" id="1.10.10.1070">
    <property type="entry name" value="Zinc finger, BED domain-containing"/>
    <property type="match status" value="1"/>
</dbReference>
<dbReference type="GO" id="GO:0005634">
    <property type="term" value="C:nucleus"/>
    <property type="evidence" value="ECO:0007669"/>
    <property type="project" value="TreeGrafter"/>
</dbReference>